<protein>
    <submittedName>
        <fullName evidence="1">(northern house mosquito) hypothetical protein</fullName>
    </submittedName>
</protein>
<name>A0A8D7ZWP6_CULPI</name>
<proteinExistence type="predicted"/>
<dbReference type="EMBL" id="HBUE01005828">
    <property type="protein sequence ID" value="CAG6445939.1"/>
    <property type="molecule type" value="Transcribed_RNA"/>
</dbReference>
<evidence type="ECO:0000313" key="1">
    <source>
        <dbReference type="EMBL" id="CAG6445944.1"/>
    </source>
</evidence>
<dbReference type="AlphaFoldDB" id="A0A8D7ZWP6"/>
<accession>A0A8D7ZWP6</accession>
<dbReference type="EMBL" id="HBUE01005830">
    <property type="protein sequence ID" value="CAG6445944.1"/>
    <property type="molecule type" value="Transcribed_RNA"/>
</dbReference>
<dbReference type="EMBL" id="HBUE01005834">
    <property type="protein sequence ID" value="CAG6445955.1"/>
    <property type="molecule type" value="Transcribed_RNA"/>
</dbReference>
<sequence length="123" mass="14212">MCCRRWALEGRRPSLRRMGLADSSVIPGLPACSVRPSWSRRPVHLERPLLNNNNYPRISSNRRHSNCPPFLRPRSGSFSRNLRARFSCTPRTAATRWLRPPTFQTRSASPPCVTVWPSRTRRC</sequence>
<reference evidence="1" key="1">
    <citation type="submission" date="2021-05" db="EMBL/GenBank/DDBJ databases">
        <authorList>
            <person name="Alioto T."/>
            <person name="Alioto T."/>
            <person name="Gomez Garrido J."/>
        </authorList>
    </citation>
    <scope>NUCLEOTIDE SEQUENCE</scope>
</reference>
<dbReference type="EMBL" id="HBUE01005833">
    <property type="protein sequence ID" value="CAG6445950.1"/>
    <property type="molecule type" value="Transcribed_RNA"/>
</dbReference>
<organism evidence="1">
    <name type="scientific">Culex pipiens</name>
    <name type="common">House mosquito</name>
    <dbReference type="NCBI Taxonomy" id="7175"/>
    <lineage>
        <taxon>Eukaryota</taxon>
        <taxon>Metazoa</taxon>
        <taxon>Ecdysozoa</taxon>
        <taxon>Arthropoda</taxon>
        <taxon>Hexapoda</taxon>
        <taxon>Insecta</taxon>
        <taxon>Pterygota</taxon>
        <taxon>Neoptera</taxon>
        <taxon>Endopterygota</taxon>
        <taxon>Diptera</taxon>
        <taxon>Nematocera</taxon>
        <taxon>Culicoidea</taxon>
        <taxon>Culicidae</taxon>
        <taxon>Culicinae</taxon>
        <taxon>Culicini</taxon>
        <taxon>Culex</taxon>
        <taxon>Culex</taxon>
    </lineage>
</organism>